<feature type="domain" description="ResB-like" evidence="8">
    <location>
        <begin position="52"/>
        <end position="533"/>
    </location>
</feature>
<evidence type="ECO:0000313" key="9">
    <source>
        <dbReference type="EMBL" id="GAA3512488.1"/>
    </source>
</evidence>
<feature type="transmembrane region" description="Helical" evidence="7">
    <location>
        <begin position="54"/>
        <end position="72"/>
    </location>
</feature>
<dbReference type="Proteomes" id="UP001499841">
    <property type="component" value="Unassembled WGS sequence"/>
</dbReference>
<evidence type="ECO:0000256" key="6">
    <source>
        <dbReference type="SAM" id="MobiDB-lite"/>
    </source>
</evidence>
<keyword evidence="10" id="KW-1185">Reference proteome</keyword>
<evidence type="ECO:0000256" key="7">
    <source>
        <dbReference type="SAM" id="Phobius"/>
    </source>
</evidence>
<dbReference type="PANTHER" id="PTHR31566">
    <property type="entry name" value="CYTOCHROME C BIOGENESIS PROTEIN CCS1, CHLOROPLASTIC"/>
    <property type="match status" value="1"/>
</dbReference>
<dbReference type="EMBL" id="BAABBA010000038">
    <property type="protein sequence ID" value="GAA3512488.1"/>
    <property type="molecule type" value="Genomic_DNA"/>
</dbReference>
<gene>
    <name evidence="9" type="ORF">GCM10022262_40600</name>
</gene>
<keyword evidence="2 7" id="KW-0812">Transmembrane</keyword>
<protein>
    <submittedName>
        <fullName evidence="9">Cytochrome c biogenesis protein ResB</fullName>
    </submittedName>
</protein>
<reference evidence="10" key="1">
    <citation type="journal article" date="2019" name="Int. J. Syst. Evol. Microbiol.">
        <title>The Global Catalogue of Microorganisms (GCM) 10K type strain sequencing project: providing services to taxonomists for standard genome sequencing and annotation.</title>
        <authorList>
            <consortium name="The Broad Institute Genomics Platform"/>
            <consortium name="The Broad Institute Genome Sequencing Center for Infectious Disease"/>
            <person name="Wu L."/>
            <person name="Ma J."/>
        </authorList>
    </citation>
    <scope>NUCLEOTIDE SEQUENCE [LARGE SCALE GENOMIC DNA]</scope>
    <source>
        <strain evidence="10">JCM 17459</strain>
    </source>
</reference>
<evidence type="ECO:0000256" key="4">
    <source>
        <dbReference type="ARBA" id="ARBA00022989"/>
    </source>
</evidence>
<feature type="transmembrane region" description="Helical" evidence="7">
    <location>
        <begin position="109"/>
        <end position="129"/>
    </location>
</feature>
<sequence length="578" mass="61906">MKTAADIDATNLSSKAGQGQQAPGGGAHVPGGGAKLGLAGWLRWMWRQLTSMRVAILLLLLLAVASLPGSLFPQEPQAPERVDEYFTTYPRLAPWLERLGFFDVFNSPWFAAVYLLLFTSLIGCIVPRVRVHWRALRAQPPRVPRSFQRFPVREERTVTESRPAVEASIMAALKGRYRAAVTAEGITAERGYLRESGNIVFHLSLIGILLSLAAGQLYSYRGQFIVVEGESFANSVVDYDTFDPGTFFDPDLLEPFTFTLEKFESEFTVDAQARDFAATVGVTEPDGTTRREVIKVNDPINTGGANVYLMGNGFAPKITVRDGAGEVAFAGAVPFLPQDALYTSKGVIKVPDVSVGEQLGLTGAFLPTAMMAEDGSGAYSAHPQPDAPLMVLTLWAGDLGLDEGVPQNVYVLDTDDMRQVYEEAPDGSPGSADGGQQPVTLFLGPGDTVELPEGLGTVTFESLPRFVGLDLRYDPTLPYLLGSSVAAMLGLFASLFVPRRRLWVKLADTPDGGTSVSGAALARGDDPGLARDLARVLKNAGTPADPAPSTARTQDRAGSATEQNATTPAGHHPARKGH</sequence>
<proteinExistence type="predicted"/>
<keyword evidence="3" id="KW-0201">Cytochrome c-type biogenesis</keyword>
<feature type="region of interest" description="Disordered" evidence="6">
    <location>
        <begin position="1"/>
        <end position="28"/>
    </location>
</feature>
<dbReference type="Pfam" id="PF05140">
    <property type="entry name" value="ResB"/>
    <property type="match status" value="1"/>
</dbReference>
<feature type="region of interest" description="Disordered" evidence="6">
    <location>
        <begin position="539"/>
        <end position="578"/>
    </location>
</feature>
<dbReference type="InterPro" id="IPR023494">
    <property type="entry name" value="Cyt_c_bgen_Ccs1/CcsB/ResB"/>
</dbReference>
<keyword evidence="5 7" id="KW-0472">Membrane</keyword>
<organism evidence="9 10">
    <name type="scientific">Georgenia daeguensis</name>
    <dbReference type="NCBI Taxonomy" id="908355"/>
    <lineage>
        <taxon>Bacteria</taxon>
        <taxon>Bacillati</taxon>
        <taxon>Actinomycetota</taxon>
        <taxon>Actinomycetes</taxon>
        <taxon>Micrococcales</taxon>
        <taxon>Bogoriellaceae</taxon>
        <taxon>Georgenia</taxon>
    </lineage>
</organism>
<evidence type="ECO:0000256" key="2">
    <source>
        <dbReference type="ARBA" id="ARBA00022692"/>
    </source>
</evidence>
<name>A0ABP6UPP3_9MICO</name>
<comment type="subcellular location">
    <subcellularLocation>
        <location evidence="1">Membrane</location>
        <topology evidence="1">Multi-pass membrane protein</topology>
    </subcellularLocation>
</comment>
<evidence type="ECO:0000256" key="5">
    <source>
        <dbReference type="ARBA" id="ARBA00023136"/>
    </source>
</evidence>
<accession>A0ABP6UPP3</accession>
<keyword evidence="4 7" id="KW-1133">Transmembrane helix</keyword>
<comment type="caution">
    <text evidence="9">The sequence shown here is derived from an EMBL/GenBank/DDBJ whole genome shotgun (WGS) entry which is preliminary data.</text>
</comment>
<evidence type="ECO:0000256" key="3">
    <source>
        <dbReference type="ARBA" id="ARBA00022748"/>
    </source>
</evidence>
<evidence type="ECO:0000259" key="8">
    <source>
        <dbReference type="Pfam" id="PF05140"/>
    </source>
</evidence>
<feature type="transmembrane region" description="Helical" evidence="7">
    <location>
        <begin position="477"/>
        <end position="497"/>
    </location>
</feature>
<dbReference type="PANTHER" id="PTHR31566:SF0">
    <property type="entry name" value="CYTOCHROME C BIOGENESIS PROTEIN CCS1, CHLOROPLASTIC"/>
    <property type="match status" value="1"/>
</dbReference>
<evidence type="ECO:0000256" key="1">
    <source>
        <dbReference type="ARBA" id="ARBA00004141"/>
    </source>
</evidence>
<evidence type="ECO:0000313" key="10">
    <source>
        <dbReference type="Proteomes" id="UP001499841"/>
    </source>
</evidence>
<feature type="transmembrane region" description="Helical" evidence="7">
    <location>
        <begin position="199"/>
        <end position="218"/>
    </location>
</feature>
<dbReference type="InterPro" id="IPR007816">
    <property type="entry name" value="ResB-like_domain"/>
</dbReference>